<dbReference type="Proteomes" id="UP000003438">
    <property type="component" value="Unassembled WGS sequence"/>
</dbReference>
<sequence>MIDVNTFTSEVKNQILGWLSAIGTNLVCPLITAAAIIYCIFQLPQLFKAHRDGMSDVFWEFMWKEIIGLLVAVGTGGLWLLLSAGVFGTTV</sequence>
<feature type="transmembrane region" description="Helical" evidence="1">
    <location>
        <begin position="15"/>
        <end position="41"/>
    </location>
</feature>
<reference evidence="2" key="1">
    <citation type="submission" date="2009-12" db="EMBL/GenBank/DDBJ databases">
        <authorList>
            <person name="Weinstock G."/>
            <person name="Sodergren E."/>
            <person name="Clifton S."/>
            <person name="Fulton L."/>
            <person name="Fulton B."/>
            <person name="Courtney L."/>
            <person name="Fronick C."/>
            <person name="Harrison M."/>
            <person name="Strong C."/>
            <person name="Farmer C."/>
            <person name="Delahaunty K."/>
            <person name="Markovic C."/>
            <person name="Hall O."/>
            <person name="Minx P."/>
            <person name="Tomlinson C."/>
            <person name="Mitreva M."/>
            <person name="Nelson J."/>
            <person name="Hou S."/>
            <person name="Wollam A."/>
            <person name="Pepin K.H."/>
            <person name="Johnson M."/>
            <person name="Bhonagiri V."/>
            <person name="Nash W.E."/>
            <person name="Warren W."/>
            <person name="Chinwalla A."/>
            <person name="Mardis E.R."/>
            <person name="Wilson R.K."/>
        </authorList>
    </citation>
    <scope>NUCLEOTIDE SEQUENCE [LARGE SCALE GENOMIC DNA]</scope>
    <source>
        <strain evidence="2">DSM 15176</strain>
    </source>
</reference>
<keyword evidence="1" id="KW-0812">Transmembrane</keyword>
<dbReference type="EMBL" id="ACBY02000078">
    <property type="protein sequence ID" value="EFB74307.1"/>
    <property type="molecule type" value="Genomic_DNA"/>
</dbReference>
<feature type="transmembrane region" description="Helical" evidence="1">
    <location>
        <begin position="61"/>
        <end position="82"/>
    </location>
</feature>
<accession>D1PSM1</accession>
<dbReference type="HOGENOM" id="CLU_2425837_0_0_9"/>
<keyword evidence="3" id="KW-1185">Reference proteome</keyword>
<protein>
    <submittedName>
        <fullName evidence="2">Uncharacterized protein</fullName>
    </submittedName>
</protein>
<proteinExistence type="predicted"/>
<evidence type="ECO:0000256" key="1">
    <source>
        <dbReference type="SAM" id="Phobius"/>
    </source>
</evidence>
<organism evidence="2 3">
    <name type="scientific">Subdoligranulum variabile DSM 15176</name>
    <dbReference type="NCBI Taxonomy" id="411471"/>
    <lineage>
        <taxon>Bacteria</taxon>
        <taxon>Bacillati</taxon>
        <taxon>Bacillota</taxon>
        <taxon>Clostridia</taxon>
        <taxon>Eubacteriales</taxon>
        <taxon>Oscillospiraceae</taxon>
        <taxon>Subdoligranulum</taxon>
    </lineage>
</organism>
<keyword evidence="1" id="KW-1133">Transmembrane helix</keyword>
<dbReference type="AlphaFoldDB" id="D1PSM1"/>
<gene>
    <name evidence="2" type="ORF">SUBVAR_07404</name>
</gene>
<keyword evidence="1" id="KW-0472">Membrane</keyword>
<evidence type="ECO:0000313" key="3">
    <source>
        <dbReference type="Proteomes" id="UP000003438"/>
    </source>
</evidence>
<evidence type="ECO:0000313" key="2">
    <source>
        <dbReference type="EMBL" id="EFB74307.1"/>
    </source>
</evidence>
<name>D1PSM1_9FIRM</name>
<dbReference type="RefSeq" id="WP_007048749.1">
    <property type="nucleotide sequence ID" value="NZ_GG704773.1"/>
</dbReference>
<dbReference type="STRING" id="411471.SUBVAR_07404"/>
<comment type="caution">
    <text evidence="2">The sequence shown here is derived from an EMBL/GenBank/DDBJ whole genome shotgun (WGS) entry which is preliminary data.</text>
</comment>